<evidence type="ECO:0000313" key="3">
    <source>
        <dbReference type="Proteomes" id="UP000250140"/>
    </source>
</evidence>
<sequence>MCVSTETAKKGAWVASMDIEPYSGPLWRRKSGHYYRALGYFSSGISFNSLYNLLGPAIPLIVSEGVPCDNRERNATSTFLLAYMREYGIIASRCFNLADMYDDKLSGFVKA</sequence>
<dbReference type="Pfam" id="PF06395">
    <property type="entry name" value="CDC24"/>
    <property type="match status" value="1"/>
</dbReference>
<evidence type="ECO:0000259" key="1">
    <source>
        <dbReference type="Pfam" id="PF06395"/>
    </source>
</evidence>
<accession>A0A8E2EW04</accession>
<reference evidence="2 3" key="1">
    <citation type="journal article" date="2016" name="Nat. Commun.">
        <title>Ectomycorrhizal ecology is imprinted in the genome of the dominant symbiotic fungus Cenococcum geophilum.</title>
        <authorList>
            <consortium name="DOE Joint Genome Institute"/>
            <person name="Peter M."/>
            <person name="Kohler A."/>
            <person name="Ohm R.A."/>
            <person name="Kuo A."/>
            <person name="Krutzmann J."/>
            <person name="Morin E."/>
            <person name="Arend M."/>
            <person name="Barry K.W."/>
            <person name="Binder M."/>
            <person name="Choi C."/>
            <person name="Clum A."/>
            <person name="Copeland A."/>
            <person name="Grisel N."/>
            <person name="Haridas S."/>
            <person name="Kipfer T."/>
            <person name="LaButti K."/>
            <person name="Lindquist E."/>
            <person name="Lipzen A."/>
            <person name="Maire R."/>
            <person name="Meier B."/>
            <person name="Mihaltcheva S."/>
            <person name="Molinier V."/>
            <person name="Murat C."/>
            <person name="Poggeler S."/>
            <person name="Quandt C.A."/>
            <person name="Sperisen C."/>
            <person name="Tritt A."/>
            <person name="Tisserant E."/>
            <person name="Crous P.W."/>
            <person name="Henrissat B."/>
            <person name="Nehls U."/>
            <person name="Egli S."/>
            <person name="Spatafora J.W."/>
            <person name="Grigoriev I.V."/>
            <person name="Martin F.M."/>
        </authorList>
    </citation>
    <scope>NUCLEOTIDE SEQUENCE [LARGE SCALE GENOMIC DNA]</scope>
    <source>
        <strain evidence="2 3">CBS 207.34</strain>
    </source>
</reference>
<proteinExistence type="predicted"/>
<name>A0A8E2EW04_9PEZI</name>
<keyword evidence="3" id="KW-1185">Reference proteome</keyword>
<dbReference type="EMBL" id="KV750177">
    <property type="protein sequence ID" value="OCL05905.1"/>
    <property type="molecule type" value="Genomic_DNA"/>
</dbReference>
<dbReference type="AlphaFoldDB" id="A0A8E2EW04"/>
<protein>
    <recommendedName>
        <fullName evidence="1">Cdc24/Scd1 N-terminal domain-containing protein</fullName>
    </recommendedName>
</protein>
<organism evidence="2 3">
    <name type="scientific">Glonium stellatum</name>
    <dbReference type="NCBI Taxonomy" id="574774"/>
    <lineage>
        <taxon>Eukaryota</taxon>
        <taxon>Fungi</taxon>
        <taxon>Dikarya</taxon>
        <taxon>Ascomycota</taxon>
        <taxon>Pezizomycotina</taxon>
        <taxon>Dothideomycetes</taxon>
        <taxon>Pleosporomycetidae</taxon>
        <taxon>Gloniales</taxon>
        <taxon>Gloniaceae</taxon>
        <taxon>Glonium</taxon>
    </lineage>
</organism>
<dbReference type="InterPro" id="IPR010481">
    <property type="entry name" value="Cdc24/Scd1_N"/>
</dbReference>
<dbReference type="Proteomes" id="UP000250140">
    <property type="component" value="Unassembled WGS sequence"/>
</dbReference>
<feature type="domain" description="Cdc24/Scd1 N-terminal" evidence="1">
    <location>
        <begin position="41"/>
        <end position="110"/>
    </location>
</feature>
<evidence type="ECO:0000313" key="2">
    <source>
        <dbReference type="EMBL" id="OCL05905.1"/>
    </source>
</evidence>
<gene>
    <name evidence="2" type="ORF">AOQ84DRAFT_355740</name>
</gene>